<dbReference type="AlphaFoldDB" id="A0A834SHI5"/>
<keyword evidence="4 6" id="KW-1133">Transmembrane helix</keyword>
<evidence type="ECO:0000313" key="8">
    <source>
        <dbReference type="EMBL" id="KAF7803671.1"/>
    </source>
</evidence>
<feature type="transmembrane region" description="Helical" evidence="6">
    <location>
        <begin position="96"/>
        <end position="114"/>
    </location>
</feature>
<reference evidence="8" key="1">
    <citation type="submission" date="2020-09" db="EMBL/GenBank/DDBJ databases">
        <title>Genome-Enabled Discovery of Anthraquinone Biosynthesis in Senna tora.</title>
        <authorList>
            <person name="Kang S.-H."/>
            <person name="Pandey R.P."/>
            <person name="Lee C.-M."/>
            <person name="Sim J.-S."/>
            <person name="Jeong J.-T."/>
            <person name="Choi B.-S."/>
            <person name="Jung M."/>
            <person name="Ginzburg D."/>
            <person name="Zhao K."/>
            <person name="Won S.Y."/>
            <person name="Oh T.-J."/>
            <person name="Yu Y."/>
            <person name="Kim N.-H."/>
            <person name="Lee O.R."/>
            <person name="Lee T.-H."/>
            <person name="Bashyal P."/>
            <person name="Kim T.-S."/>
            <person name="Lee W.-H."/>
            <person name="Kawkins C."/>
            <person name="Kim C.-K."/>
            <person name="Kim J.S."/>
            <person name="Ahn B.O."/>
            <person name="Rhee S.Y."/>
            <person name="Sohng J.K."/>
        </authorList>
    </citation>
    <scope>NUCLEOTIDE SEQUENCE</scope>
    <source>
        <tissue evidence="8">Leaf</tissue>
    </source>
</reference>
<evidence type="ECO:0000256" key="1">
    <source>
        <dbReference type="ARBA" id="ARBA00004141"/>
    </source>
</evidence>
<evidence type="ECO:0000256" key="2">
    <source>
        <dbReference type="ARBA" id="ARBA00007635"/>
    </source>
</evidence>
<evidence type="ECO:0000256" key="6">
    <source>
        <dbReference type="SAM" id="Phobius"/>
    </source>
</evidence>
<feature type="domain" description="EamA" evidence="7">
    <location>
        <begin position="149"/>
        <end position="288"/>
    </location>
</feature>
<feature type="transmembrane region" description="Helical" evidence="6">
    <location>
        <begin position="51"/>
        <end position="84"/>
    </location>
</feature>
<protein>
    <submittedName>
        <fullName evidence="8">WAT1-related protein</fullName>
    </submittedName>
</protein>
<dbReference type="InterPro" id="IPR000620">
    <property type="entry name" value="EamA_dom"/>
</dbReference>
<gene>
    <name evidence="8" type="ORF">G2W53_042782</name>
</gene>
<proteinExistence type="inferred from homology"/>
<evidence type="ECO:0000313" key="9">
    <source>
        <dbReference type="Proteomes" id="UP000634136"/>
    </source>
</evidence>
<comment type="similarity">
    <text evidence="2">Belongs to the drug/metabolite transporter (DMT) superfamily. Plant drug/metabolite exporter (P-DME) (TC 2.A.7.4) family.</text>
</comment>
<dbReference type="InterPro" id="IPR037185">
    <property type="entry name" value="EmrE-like"/>
</dbReference>
<evidence type="ECO:0000256" key="4">
    <source>
        <dbReference type="ARBA" id="ARBA00022989"/>
    </source>
</evidence>
<keyword evidence="3 6" id="KW-0812">Transmembrane</keyword>
<feature type="transmembrane region" description="Helical" evidence="6">
    <location>
        <begin position="269"/>
        <end position="288"/>
    </location>
</feature>
<dbReference type="OrthoDB" id="1728340at2759"/>
<feature type="transmembrane region" description="Helical" evidence="6">
    <location>
        <begin position="148"/>
        <end position="167"/>
    </location>
</feature>
<dbReference type="Pfam" id="PF00892">
    <property type="entry name" value="EamA"/>
    <property type="match status" value="1"/>
</dbReference>
<dbReference type="InterPro" id="IPR030184">
    <property type="entry name" value="WAT1-related"/>
</dbReference>
<keyword evidence="5 6" id="KW-0472">Membrane</keyword>
<keyword evidence="9" id="KW-1185">Reference proteome</keyword>
<feature type="transmembrane region" description="Helical" evidence="6">
    <location>
        <begin position="179"/>
        <end position="198"/>
    </location>
</feature>
<dbReference type="GO" id="GO:0016020">
    <property type="term" value="C:membrane"/>
    <property type="evidence" value="ECO:0007669"/>
    <property type="project" value="UniProtKB-SubCell"/>
</dbReference>
<evidence type="ECO:0000256" key="5">
    <source>
        <dbReference type="ARBA" id="ARBA00023136"/>
    </source>
</evidence>
<accession>A0A834SHI5</accession>
<comment type="subcellular location">
    <subcellularLocation>
        <location evidence="1">Membrane</location>
        <topology evidence="1">Multi-pass membrane protein</topology>
    </subcellularLocation>
</comment>
<dbReference type="EMBL" id="JAAIUW010000013">
    <property type="protein sequence ID" value="KAF7803671.1"/>
    <property type="molecule type" value="Genomic_DNA"/>
</dbReference>
<dbReference type="SUPFAM" id="SSF103481">
    <property type="entry name" value="Multidrug resistance efflux transporter EmrE"/>
    <property type="match status" value="1"/>
</dbReference>
<evidence type="ECO:0000256" key="3">
    <source>
        <dbReference type="ARBA" id="ARBA00022692"/>
    </source>
</evidence>
<dbReference type="PANTHER" id="PTHR31218">
    <property type="entry name" value="WAT1-RELATED PROTEIN"/>
    <property type="match status" value="1"/>
</dbReference>
<name>A0A834SHI5_9FABA</name>
<dbReference type="Proteomes" id="UP000634136">
    <property type="component" value="Unassembled WGS sequence"/>
</dbReference>
<organism evidence="8 9">
    <name type="scientific">Senna tora</name>
    <dbReference type="NCBI Taxonomy" id="362788"/>
    <lineage>
        <taxon>Eukaryota</taxon>
        <taxon>Viridiplantae</taxon>
        <taxon>Streptophyta</taxon>
        <taxon>Embryophyta</taxon>
        <taxon>Tracheophyta</taxon>
        <taxon>Spermatophyta</taxon>
        <taxon>Magnoliopsida</taxon>
        <taxon>eudicotyledons</taxon>
        <taxon>Gunneridae</taxon>
        <taxon>Pentapetalae</taxon>
        <taxon>rosids</taxon>
        <taxon>fabids</taxon>
        <taxon>Fabales</taxon>
        <taxon>Fabaceae</taxon>
        <taxon>Caesalpinioideae</taxon>
        <taxon>Cassia clade</taxon>
        <taxon>Senna</taxon>
    </lineage>
</organism>
<evidence type="ECO:0000259" key="7">
    <source>
        <dbReference type="Pfam" id="PF00892"/>
    </source>
</evidence>
<feature type="transmembrane region" description="Helical" evidence="6">
    <location>
        <begin position="218"/>
        <end position="237"/>
    </location>
</feature>
<dbReference type="GO" id="GO:0022857">
    <property type="term" value="F:transmembrane transporter activity"/>
    <property type="evidence" value="ECO:0007669"/>
    <property type="project" value="InterPro"/>
</dbReference>
<feature type="transmembrane region" description="Helical" evidence="6">
    <location>
        <begin position="244"/>
        <end position="263"/>
    </location>
</feature>
<sequence length="420" mass="45918">MKDLSRVLNGLKPAMLMVLVETAFATKQETKADLEGAFLRLSFWGSLFQNLFYEALALTSATFVSALFDLVPAITFIMAICCGFERLNLGVAAGKAKVLGTVMGIGGAMLLTFVKGPEIHIWSFHINLLHQNAAVQAPLPSDSDQHRLIGVLCAVASCFSYALWLIIQAKMSAEYPSHLSSTALMSAMGAIQGTVFALCIEGSDWSQWKLGWDVRLLAVSFSGIVASGIMFVVIAWCVRMKGPLFASVFNPLMLVFVAFASPLMLNENLYLGSVVGALLIVCGLYIVLWEEVTLGLDYSDFEAQSVSKLAVFFLNITAIPKAQRSTRASGRQGSSGASVFEAATSTRLPSSISVKLNRTRLRRTPNCSGRCISNWDTDIRFSELIIKPQRMRQRFLQRNTLLLQDKGIATLPNGPTNHRN</sequence>
<comment type="caution">
    <text evidence="8">The sequence shown here is derived from an EMBL/GenBank/DDBJ whole genome shotgun (WGS) entry which is preliminary data.</text>
</comment>